<dbReference type="PANTHER" id="PTHR30309">
    <property type="entry name" value="INNER MEMBRANE PROTEIN YGIH"/>
    <property type="match status" value="1"/>
</dbReference>
<comment type="subcellular location">
    <subcellularLocation>
        <location evidence="10">Cell membrane</location>
        <topology evidence="10">Multi-pass membrane protein</topology>
    </subcellularLocation>
</comment>
<feature type="transmembrane region" description="Helical" evidence="10">
    <location>
        <begin position="6"/>
        <end position="32"/>
    </location>
</feature>
<evidence type="ECO:0000256" key="3">
    <source>
        <dbReference type="ARBA" id="ARBA00022679"/>
    </source>
</evidence>
<evidence type="ECO:0000256" key="4">
    <source>
        <dbReference type="ARBA" id="ARBA00022692"/>
    </source>
</evidence>
<comment type="similarity">
    <text evidence="10">Belongs to the PlsY family.</text>
</comment>
<organism evidence="11 12">
    <name type="scientific">Methyloligella solikamskensis</name>
    <dbReference type="NCBI Taxonomy" id="1177756"/>
    <lineage>
        <taxon>Bacteria</taxon>
        <taxon>Pseudomonadati</taxon>
        <taxon>Pseudomonadota</taxon>
        <taxon>Alphaproteobacteria</taxon>
        <taxon>Hyphomicrobiales</taxon>
        <taxon>Hyphomicrobiaceae</taxon>
        <taxon>Methyloligella</taxon>
    </lineage>
</organism>
<keyword evidence="2 10" id="KW-0444">Lipid biosynthesis</keyword>
<keyword evidence="11" id="KW-0012">Acyltransferase</keyword>
<dbReference type="EMBL" id="JBHTJO010000001">
    <property type="protein sequence ID" value="MFD0987146.1"/>
    <property type="molecule type" value="Genomic_DNA"/>
</dbReference>
<evidence type="ECO:0000313" key="12">
    <source>
        <dbReference type="Proteomes" id="UP001597102"/>
    </source>
</evidence>
<dbReference type="PANTHER" id="PTHR30309:SF0">
    <property type="entry name" value="GLYCEROL-3-PHOSPHATE ACYLTRANSFERASE-RELATED"/>
    <property type="match status" value="1"/>
</dbReference>
<dbReference type="RefSeq" id="WP_379088586.1">
    <property type="nucleotide sequence ID" value="NZ_JBHTJO010000001.1"/>
</dbReference>
<keyword evidence="3 10" id="KW-0808">Transferase</keyword>
<sequence>MNELSLSLVLIYAAAFFGGYLCGSIPFGLLLTRAAGLGDLRKIGSGNIGTTNVLRTGNKWLTAATLVGDVLKGTVPVLLAMHLLGPIAGIAAGIGAFLGHIAPVWLGFRGGKGVATYIGVLLGLYWPAALLFCAVWLLIAFTTRYSSLSALIAALVVPALLAYMASPPLTIAAVLLSILLILRHQENIGRLIRGEETRIGQR</sequence>
<dbReference type="HAMAP" id="MF_01043">
    <property type="entry name" value="PlsY"/>
    <property type="match status" value="1"/>
</dbReference>
<keyword evidence="12" id="KW-1185">Reference proteome</keyword>
<keyword evidence="8 10" id="KW-0594">Phospholipid biosynthesis</keyword>
<keyword evidence="9 10" id="KW-1208">Phospholipid metabolism</keyword>
<name>A0ABW3JAL8_9HYPH</name>
<protein>
    <recommendedName>
        <fullName evidence="10">Glycerol-3-phosphate acyltransferase</fullName>
    </recommendedName>
    <alternativeName>
        <fullName evidence="10">Acyl-PO4 G3P acyltransferase</fullName>
    </alternativeName>
    <alternativeName>
        <fullName evidence="10">Acyl-phosphate--glycerol-3-phosphate acyltransferase</fullName>
    </alternativeName>
    <alternativeName>
        <fullName evidence="10">G3P acyltransferase</fullName>
        <shortName evidence="10">GPAT</shortName>
        <ecNumber evidence="10">2.3.1.275</ecNumber>
    </alternativeName>
    <alternativeName>
        <fullName evidence="10">Lysophosphatidic acid synthase</fullName>
        <shortName evidence="10">LPA synthase</shortName>
    </alternativeName>
</protein>
<dbReference type="Proteomes" id="UP001597102">
    <property type="component" value="Unassembled WGS sequence"/>
</dbReference>
<dbReference type="Pfam" id="PF02660">
    <property type="entry name" value="G3P_acyltransf"/>
    <property type="match status" value="1"/>
</dbReference>
<evidence type="ECO:0000256" key="8">
    <source>
        <dbReference type="ARBA" id="ARBA00023209"/>
    </source>
</evidence>
<evidence type="ECO:0000256" key="6">
    <source>
        <dbReference type="ARBA" id="ARBA00023098"/>
    </source>
</evidence>
<evidence type="ECO:0000256" key="10">
    <source>
        <dbReference type="HAMAP-Rule" id="MF_01043"/>
    </source>
</evidence>
<evidence type="ECO:0000256" key="5">
    <source>
        <dbReference type="ARBA" id="ARBA00022989"/>
    </source>
</evidence>
<evidence type="ECO:0000313" key="11">
    <source>
        <dbReference type="EMBL" id="MFD0987146.1"/>
    </source>
</evidence>
<keyword evidence="4 10" id="KW-0812">Transmembrane</keyword>
<keyword evidence="7 10" id="KW-0472">Membrane</keyword>
<reference evidence="12" key="1">
    <citation type="journal article" date="2019" name="Int. J. Syst. Evol. Microbiol.">
        <title>The Global Catalogue of Microorganisms (GCM) 10K type strain sequencing project: providing services to taxonomists for standard genome sequencing and annotation.</title>
        <authorList>
            <consortium name="The Broad Institute Genomics Platform"/>
            <consortium name="The Broad Institute Genome Sequencing Center for Infectious Disease"/>
            <person name="Wu L."/>
            <person name="Ma J."/>
        </authorList>
    </citation>
    <scope>NUCLEOTIDE SEQUENCE [LARGE SCALE GENOMIC DNA]</scope>
    <source>
        <strain evidence="12">CCUG 61697</strain>
    </source>
</reference>
<keyword evidence="1 10" id="KW-1003">Cell membrane</keyword>
<dbReference type="InterPro" id="IPR003811">
    <property type="entry name" value="G3P_acylTferase_PlsY"/>
</dbReference>
<evidence type="ECO:0000256" key="9">
    <source>
        <dbReference type="ARBA" id="ARBA00023264"/>
    </source>
</evidence>
<proteinExistence type="inferred from homology"/>
<feature type="transmembrane region" description="Helical" evidence="10">
    <location>
        <begin position="151"/>
        <end position="182"/>
    </location>
</feature>
<dbReference type="NCBIfam" id="TIGR00023">
    <property type="entry name" value="glycerol-3-phosphate 1-O-acyltransferase PlsY"/>
    <property type="match status" value="1"/>
</dbReference>
<feature type="transmembrane region" description="Helical" evidence="10">
    <location>
        <begin position="87"/>
        <end position="108"/>
    </location>
</feature>
<keyword evidence="5 10" id="KW-1133">Transmembrane helix</keyword>
<comment type="function">
    <text evidence="10">Catalyzes the transfer of an acyl group from acyl-phosphate (acyl-PO(4)) to glycerol-3-phosphate (G3P) to form lysophosphatidic acid (LPA). This enzyme utilizes acyl-phosphate as fatty acyl donor, but not acyl-CoA or acyl-ACP.</text>
</comment>
<evidence type="ECO:0000256" key="1">
    <source>
        <dbReference type="ARBA" id="ARBA00022475"/>
    </source>
</evidence>
<dbReference type="SMART" id="SM01207">
    <property type="entry name" value="G3P_acyltransf"/>
    <property type="match status" value="1"/>
</dbReference>
<comment type="catalytic activity">
    <reaction evidence="10">
        <text>an acyl phosphate + sn-glycerol 3-phosphate = a 1-acyl-sn-glycero-3-phosphate + phosphate</text>
        <dbReference type="Rhea" id="RHEA:34075"/>
        <dbReference type="ChEBI" id="CHEBI:43474"/>
        <dbReference type="ChEBI" id="CHEBI:57597"/>
        <dbReference type="ChEBI" id="CHEBI:57970"/>
        <dbReference type="ChEBI" id="CHEBI:59918"/>
        <dbReference type="EC" id="2.3.1.275"/>
    </reaction>
</comment>
<evidence type="ECO:0000256" key="7">
    <source>
        <dbReference type="ARBA" id="ARBA00023136"/>
    </source>
</evidence>
<comment type="pathway">
    <text evidence="10">Lipid metabolism; phospholipid metabolism.</text>
</comment>
<accession>A0ABW3JAL8</accession>
<evidence type="ECO:0000256" key="2">
    <source>
        <dbReference type="ARBA" id="ARBA00022516"/>
    </source>
</evidence>
<dbReference type="GO" id="GO:0004366">
    <property type="term" value="F:glycerol-3-phosphate O-acyltransferase activity"/>
    <property type="evidence" value="ECO:0007669"/>
    <property type="project" value="UniProtKB-EC"/>
</dbReference>
<gene>
    <name evidence="10 11" type="primary">plsY</name>
    <name evidence="11" type="ORF">ACFQ2F_08550</name>
</gene>
<comment type="caution">
    <text evidence="11">The sequence shown here is derived from an EMBL/GenBank/DDBJ whole genome shotgun (WGS) entry which is preliminary data.</text>
</comment>
<comment type="subunit">
    <text evidence="10">Probably interacts with PlsX.</text>
</comment>
<dbReference type="EC" id="2.3.1.275" evidence="10"/>
<keyword evidence="6 10" id="KW-0443">Lipid metabolism</keyword>
<feature type="transmembrane region" description="Helical" evidence="10">
    <location>
        <begin position="115"/>
        <end position="139"/>
    </location>
</feature>